<comment type="caution">
    <text evidence="2">The sequence shown here is derived from an EMBL/GenBank/DDBJ whole genome shotgun (WGS) entry which is preliminary data.</text>
</comment>
<protein>
    <submittedName>
        <fullName evidence="2">Uncharacterized protein</fullName>
    </submittedName>
</protein>
<feature type="compositionally biased region" description="Basic and acidic residues" evidence="1">
    <location>
        <begin position="65"/>
        <end position="116"/>
    </location>
</feature>
<dbReference type="EMBL" id="JASAOK010000044">
    <property type="protein sequence ID" value="KAK6213914.1"/>
    <property type="molecule type" value="Genomic_DNA"/>
</dbReference>
<keyword evidence="3" id="KW-1185">Reference proteome</keyword>
<dbReference type="Proteomes" id="UP001327957">
    <property type="component" value="Unassembled WGS sequence"/>
</dbReference>
<gene>
    <name evidence="2" type="ORF">QIS74_09916</name>
</gene>
<sequence>MSGQRTPLYYHDPSNPPWQDPNKNPYTLSYGGHAEDIHSNSYSGGRISGGGGSGQKSGDSIFQGDIERSKRKGEGKGKDKDKDEGKGKGKAEDKGKGKDEGKGKGKGKGKEEDKGKGKTKVKKKVTFALDGQLNS</sequence>
<proteinExistence type="predicted"/>
<name>A0AAV9T6K2_9PEZI</name>
<evidence type="ECO:0000313" key="2">
    <source>
        <dbReference type="EMBL" id="KAK6213914.1"/>
    </source>
</evidence>
<accession>A0AAV9T6K2</accession>
<organism evidence="2 3">
    <name type="scientific">Colletotrichum tabaci</name>
    <dbReference type="NCBI Taxonomy" id="1209068"/>
    <lineage>
        <taxon>Eukaryota</taxon>
        <taxon>Fungi</taxon>
        <taxon>Dikarya</taxon>
        <taxon>Ascomycota</taxon>
        <taxon>Pezizomycotina</taxon>
        <taxon>Sordariomycetes</taxon>
        <taxon>Hypocreomycetidae</taxon>
        <taxon>Glomerellales</taxon>
        <taxon>Glomerellaceae</taxon>
        <taxon>Colletotrichum</taxon>
        <taxon>Colletotrichum destructivum species complex</taxon>
    </lineage>
</organism>
<feature type="region of interest" description="Disordered" evidence="1">
    <location>
        <begin position="1"/>
        <end position="135"/>
    </location>
</feature>
<evidence type="ECO:0000256" key="1">
    <source>
        <dbReference type="SAM" id="MobiDB-lite"/>
    </source>
</evidence>
<dbReference type="AlphaFoldDB" id="A0AAV9T6K2"/>
<evidence type="ECO:0000313" key="3">
    <source>
        <dbReference type="Proteomes" id="UP001327957"/>
    </source>
</evidence>
<feature type="compositionally biased region" description="Gly residues" evidence="1">
    <location>
        <begin position="46"/>
        <end position="55"/>
    </location>
</feature>
<reference evidence="2 3" key="1">
    <citation type="submission" date="2023-04" db="EMBL/GenBank/DDBJ databases">
        <title>Colletotrichum tabacum stain YC1 causing leaf anthracnose on Nicotiana tabacum(L.) cv.</title>
        <authorList>
            <person name="Ji Z."/>
            <person name="Wang M."/>
            <person name="Zhang J."/>
            <person name="Wang N."/>
            <person name="Zhou Z."/>
        </authorList>
    </citation>
    <scope>NUCLEOTIDE SEQUENCE [LARGE SCALE GENOMIC DNA]</scope>
    <source>
        <strain evidence="2 3">YC1</strain>
    </source>
</reference>